<feature type="compositionally biased region" description="Polar residues" evidence="7">
    <location>
        <begin position="720"/>
        <end position="734"/>
    </location>
</feature>
<dbReference type="InterPro" id="IPR033489">
    <property type="entry name" value="RBBP6"/>
</dbReference>
<proteinExistence type="predicted"/>
<dbReference type="Pfam" id="PF08783">
    <property type="entry name" value="DWNN"/>
    <property type="match status" value="1"/>
</dbReference>
<keyword evidence="4" id="KW-0862">Zinc</keyword>
<reference evidence="10 11" key="1">
    <citation type="journal article" date="2008" name="Nature">
        <title>The Trichoplax genome and the nature of placozoans.</title>
        <authorList>
            <person name="Srivastava M."/>
            <person name="Begovic E."/>
            <person name="Chapman J."/>
            <person name="Putnam N.H."/>
            <person name="Hellsten U."/>
            <person name="Kawashima T."/>
            <person name="Kuo A."/>
            <person name="Mitros T."/>
            <person name="Salamov A."/>
            <person name="Carpenter M.L."/>
            <person name="Signorovitch A.Y."/>
            <person name="Moreno M.A."/>
            <person name="Kamm K."/>
            <person name="Grimwood J."/>
            <person name="Schmutz J."/>
            <person name="Shapiro H."/>
            <person name="Grigoriev I.V."/>
            <person name="Buss L.W."/>
            <person name="Schierwater B."/>
            <person name="Dellaporta S.L."/>
            <person name="Rokhsar D.S."/>
        </authorList>
    </citation>
    <scope>NUCLEOTIDE SEQUENCE [LARGE SCALE GENOMIC DNA]</scope>
    <source>
        <strain evidence="10 11">Grell-BS-1999</strain>
    </source>
</reference>
<accession>B3RPV3</accession>
<dbReference type="GO" id="GO:0061630">
    <property type="term" value="F:ubiquitin protein ligase activity"/>
    <property type="evidence" value="ECO:0000318"/>
    <property type="project" value="GO_Central"/>
</dbReference>
<feature type="domain" description="CCHC-type" evidence="8">
    <location>
        <begin position="172"/>
        <end position="186"/>
    </location>
</feature>
<dbReference type="SMART" id="SM01180">
    <property type="entry name" value="DWNN"/>
    <property type="match status" value="1"/>
</dbReference>
<evidence type="ECO:0000256" key="5">
    <source>
        <dbReference type="ARBA" id="ARBA00023242"/>
    </source>
</evidence>
<evidence type="ECO:0000313" key="10">
    <source>
        <dbReference type="EMBL" id="EDV27706.1"/>
    </source>
</evidence>
<feature type="compositionally biased region" description="Basic and acidic residues" evidence="7">
    <location>
        <begin position="630"/>
        <end position="643"/>
    </location>
</feature>
<dbReference type="KEGG" id="tad:TRIADDRAFT_63677"/>
<evidence type="ECO:0000313" key="11">
    <source>
        <dbReference type="Proteomes" id="UP000009022"/>
    </source>
</evidence>
<feature type="region of interest" description="Disordered" evidence="7">
    <location>
        <begin position="486"/>
        <end position="749"/>
    </location>
</feature>
<dbReference type="eggNOG" id="KOG0314">
    <property type="taxonomic scope" value="Eukaryota"/>
</dbReference>
<dbReference type="Gene3D" id="3.10.20.90">
    <property type="entry name" value="Phosphatidylinositol 3-kinase Catalytic Subunit, Chain A, domain 1"/>
    <property type="match status" value="1"/>
</dbReference>
<dbReference type="RefSeq" id="XP_002109540.1">
    <property type="nucleotide sequence ID" value="XM_002109504.1"/>
</dbReference>
<dbReference type="SUPFAM" id="SSF57756">
    <property type="entry name" value="Retrovirus zinc finger-like domains"/>
    <property type="match status" value="1"/>
</dbReference>
<name>B3RPV3_TRIAD</name>
<sequence length="820" mass="93053">MPCIHYKFRNAKEYDTITFDTLQITLADLKKAIMNQKRMGKSTESTLVVTNAQTEEEYKDETTMIPKNTSVVVKRVPMTNPRAASRSEKSGLPGVIDHVAITVFSPVLVQRMENSSDRSAPKKIADPLNSPDTEMEKIKDMMKQSSEVYNATQHSQRSTMRSNRDLPPNYLCYRCGQPGHHISKCPTNGDSRYDVNRLKRPTGIPKSFLQVVDKSDGVTVMTSAGQFAISSSSEKVASKNEWDGKPVVQVRREVNKKEVPPELLCDSKPLSNSKQQSETAHRNDTVASGDRIKSFGKPISTKVKGRTNAVADVAAKSEKVKRQQEPCRTFLQTEPRRSTPIPDPPQNPPIMTIINDPTFERIPNMGSHLRFPRPPPVSAPNVYGGIQHTFNVAPQEIFPSNAPQSYVPRPPIQLVRQNILQPMEFNHPTPPPPFLNKLPMITPEATMMNMQVPPPIFNPSPMPNVPMSQPNISTGFEQFTPMINENTISHDDYSRKNFRDAEGSRKYSRKRERKNRSFSRSISRSPSAQKRRKRDSSRDSYSSSRSSESHRRRRRSRSNSRSRQRFKNRLSPRRGKRTSNKSSRETHSPRRVIRKSHSSGSNLKSRHESRTRKPDSDRHKRLRSPIPIRNRSEDLRSRIEKKSLKSSSQSKKGEKIVNKKDSKEKKKTKSRSKVEKPNRKSSNKVHKKKKRKHKHRKESSMSPVIAPDSTAALSGDEQSEGSMNSAKVSNTSPTVGLESVHETESDSTIKPPKIELITFDENVVIDSHKLNETTTVPDLTDKSKCQVEEKQSSTSIIKTENSIPTITTKRPRLIRRKDFR</sequence>
<evidence type="ECO:0000256" key="3">
    <source>
        <dbReference type="ARBA" id="ARBA00022771"/>
    </source>
</evidence>
<evidence type="ECO:0000259" key="9">
    <source>
        <dbReference type="PROSITE" id="PS51282"/>
    </source>
</evidence>
<evidence type="ECO:0000256" key="6">
    <source>
        <dbReference type="PROSITE-ProRule" id="PRU00047"/>
    </source>
</evidence>
<dbReference type="InParanoid" id="B3RPV3"/>
<evidence type="ECO:0000256" key="1">
    <source>
        <dbReference type="ARBA" id="ARBA00004123"/>
    </source>
</evidence>
<dbReference type="STRING" id="10228.B3RPV3"/>
<evidence type="ECO:0000256" key="2">
    <source>
        <dbReference type="ARBA" id="ARBA00022723"/>
    </source>
</evidence>
<dbReference type="Gene3D" id="4.10.60.10">
    <property type="entry name" value="Zinc finger, CCHC-type"/>
    <property type="match status" value="1"/>
</dbReference>
<evidence type="ECO:0000256" key="4">
    <source>
        <dbReference type="ARBA" id="ARBA00022833"/>
    </source>
</evidence>
<feature type="region of interest" description="Disordered" evidence="7">
    <location>
        <begin position="259"/>
        <end position="293"/>
    </location>
</feature>
<dbReference type="PROSITE" id="PS50158">
    <property type="entry name" value="ZF_CCHC"/>
    <property type="match status" value="1"/>
</dbReference>
<dbReference type="GO" id="GO:0005634">
    <property type="term" value="C:nucleus"/>
    <property type="evidence" value="ECO:0000318"/>
    <property type="project" value="GO_Central"/>
</dbReference>
<dbReference type="SMART" id="SM00343">
    <property type="entry name" value="ZnF_C2HC"/>
    <property type="match status" value="1"/>
</dbReference>
<dbReference type="InterPro" id="IPR001878">
    <property type="entry name" value="Znf_CCHC"/>
</dbReference>
<dbReference type="OrthoDB" id="106784at2759"/>
<dbReference type="EMBL" id="DS985242">
    <property type="protein sequence ID" value="EDV27706.1"/>
    <property type="molecule type" value="Genomic_DNA"/>
</dbReference>
<feature type="compositionally biased region" description="Basic residues" evidence="7">
    <location>
        <begin position="506"/>
        <end position="517"/>
    </location>
</feature>
<feature type="compositionally biased region" description="Basic residues" evidence="7">
    <location>
        <begin position="679"/>
        <end position="697"/>
    </location>
</feature>
<dbReference type="PhylomeDB" id="B3RPV3"/>
<feature type="compositionally biased region" description="Low complexity" evidence="7">
    <location>
        <begin position="518"/>
        <end position="527"/>
    </location>
</feature>
<dbReference type="OMA" id="SYICHRC"/>
<dbReference type="InterPro" id="IPR025829">
    <property type="entry name" value="Zn_knuckle_CX2CX3GHX4C"/>
</dbReference>
<evidence type="ECO:0000256" key="7">
    <source>
        <dbReference type="SAM" id="MobiDB-lite"/>
    </source>
</evidence>
<dbReference type="PANTHER" id="PTHR15439:SF0">
    <property type="entry name" value="CELL DIVISION CYCLE AND APOPTOSIS REGULATOR PROTEIN 1-RELATED"/>
    <property type="match status" value="1"/>
</dbReference>
<comment type="subcellular location">
    <subcellularLocation>
        <location evidence="1">Nucleus</location>
    </subcellularLocation>
</comment>
<keyword evidence="2" id="KW-0479">Metal-binding</keyword>
<evidence type="ECO:0008006" key="12">
    <source>
        <dbReference type="Google" id="ProtNLM"/>
    </source>
</evidence>
<dbReference type="GO" id="GO:0008270">
    <property type="term" value="F:zinc ion binding"/>
    <property type="evidence" value="ECO:0007669"/>
    <property type="project" value="UniProtKB-KW"/>
</dbReference>
<dbReference type="PANTHER" id="PTHR15439">
    <property type="entry name" value="RETINOBLASTOMA-BINDING PROTEIN 6"/>
    <property type="match status" value="1"/>
</dbReference>
<dbReference type="Pfam" id="PF13696">
    <property type="entry name" value="zf-CCHC_2"/>
    <property type="match status" value="1"/>
</dbReference>
<organism evidence="10 11">
    <name type="scientific">Trichoplax adhaerens</name>
    <name type="common">Trichoplax reptans</name>
    <dbReference type="NCBI Taxonomy" id="10228"/>
    <lineage>
        <taxon>Eukaryota</taxon>
        <taxon>Metazoa</taxon>
        <taxon>Placozoa</taxon>
        <taxon>Uniplacotomia</taxon>
        <taxon>Trichoplacea</taxon>
        <taxon>Trichoplacidae</taxon>
        <taxon>Trichoplax</taxon>
    </lineage>
</organism>
<feature type="domain" description="DWNN" evidence="9">
    <location>
        <begin position="4"/>
        <end position="77"/>
    </location>
</feature>
<dbReference type="GeneID" id="6751298"/>
<dbReference type="InterPro" id="IPR014891">
    <property type="entry name" value="DWNN_domain"/>
</dbReference>
<dbReference type="InterPro" id="IPR036875">
    <property type="entry name" value="Znf_CCHC_sf"/>
</dbReference>
<keyword evidence="11" id="KW-1185">Reference proteome</keyword>
<feature type="compositionally biased region" description="Basic and acidic residues" evidence="7">
    <location>
        <begin position="605"/>
        <end position="618"/>
    </location>
</feature>
<feature type="compositionally biased region" description="Basic residues" evidence="7">
    <location>
        <begin position="550"/>
        <end position="579"/>
    </location>
</feature>
<protein>
    <recommendedName>
        <fullName evidence="12">CCHC-type domain-containing protein</fullName>
    </recommendedName>
</protein>
<keyword evidence="5" id="KW-0539">Nucleus</keyword>
<dbReference type="CTD" id="6751298"/>
<dbReference type="AlphaFoldDB" id="B3RPV3"/>
<evidence type="ECO:0000259" key="8">
    <source>
        <dbReference type="PROSITE" id="PS50158"/>
    </source>
</evidence>
<dbReference type="HOGENOM" id="CLU_344951_0_0_1"/>
<keyword evidence="3 6" id="KW-0863">Zinc-finger</keyword>
<dbReference type="GO" id="GO:0003676">
    <property type="term" value="F:nucleic acid binding"/>
    <property type="evidence" value="ECO:0007669"/>
    <property type="project" value="InterPro"/>
</dbReference>
<dbReference type="GO" id="GO:0016567">
    <property type="term" value="P:protein ubiquitination"/>
    <property type="evidence" value="ECO:0000318"/>
    <property type="project" value="GO_Central"/>
</dbReference>
<gene>
    <name evidence="10" type="ORF">TRIADDRAFT_63677</name>
</gene>
<dbReference type="Proteomes" id="UP000009022">
    <property type="component" value="Unassembled WGS sequence"/>
</dbReference>
<dbReference type="PROSITE" id="PS51282">
    <property type="entry name" value="DWNN"/>
    <property type="match status" value="1"/>
</dbReference>
<dbReference type="GO" id="GO:0006397">
    <property type="term" value="P:mRNA processing"/>
    <property type="evidence" value="ECO:0007669"/>
    <property type="project" value="InterPro"/>
</dbReference>
<dbReference type="GO" id="GO:0006511">
    <property type="term" value="P:ubiquitin-dependent protein catabolic process"/>
    <property type="evidence" value="ECO:0000318"/>
    <property type="project" value="GO_Central"/>
</dbReference>
<feature type="compositionally biased region" description="Basic and acidic residues" evidence="7">
    <location>
        <begin position="488"/>
        <end position="505"/>
    </location>
</feature>
<feature type="compositionally biased region" description="Basic and acidic residues" evidence="7">
    <location>
        <begin position="651"/>
        <end position="664"/>
    </location>
</feature>
<feature type="compositionally biased region" description="Polar residues" evidence="7">
    <location>
        <begin position="269"/>
        <end position="278"/>
    </location>
</feature>